<evidence type="ECO:0000256" key="1">
    <source>
        <dbReference type="SAM" id="MobiDB-lite"/>
    </source>
</evidence>
<dbReference type="RefSeq" id="WP_323279368.1">
    <property type="nucleotide sequence ID" value="NZ_JAYGGQ010000009.1"/>
</dbReference>
<feature type="region of interest" description="Disordered" evidence="1">
    <location>
        <begin position="99"/>
        <end position="174"/>
    </location>
</feature>
<reference evidence="3 4" key="1">
    <citation type="submission" date="2023-12" db="EMBL/GenBank/DDBJ databases">
        <title>Sinomonas terricola sp. nov, isolated from litchi orchard soil in Guangdong, PR China.</title>
        <authorList>
            <person name="Jiaxin W."/>
            <person name="Yang Z."/>
            <person name="Honghui Z."/>
        </authorList>
    </citation>
    <scope>NUCLEOTIDE SEQUENCE [LARGE SCALE GENOMIC DNA]</scope>
    <source>
        <strain evidence="3 4">JGH33</strain>
    </source>
</reference>
<protein>
    <submittedName>
        <fullName evidence="3">Uncharacterized protein</fullName>
    </submittedName>
</protein>
<name>A0ABU5T748_9MICC</name>
<keyword evidence="2" id="KW-0812">Transmembrane</keyword>
<comment type="caution">
    <text evidence="3">The sequence shown here is derived from an EMBL/GenBank/DDBJ whole genome shotgun (WGS) entry which is preliminary data.</text>
</comment>
<feature type="transmembrane region" description="Helical" evidence="2">
    <location>
        <begin position="6"/>
        <end position="22"/>
    </location>
</feature>
<keyword evidence="4" id="KW-1185">Reference proteome</keyword>
<proteinExistence type="predicted"/>
<evidence type="ECO:0000313" key="4">
    <source>
        <dbReference type="Proteomes" id="UP001304769"/>
    </source>
</evidence>
<organism evidence="3 4">
    <name type="scientific">Sinomonas terricola</name>
    <dbReference type="NCBI Taxonomy" id="3110330"/>
    <lineage>
        <taxon>Bacteria</taxon>
        <taxon>Bacillati</taxon>
        <taxon>Actinomycetota</taxon>
        <taxon>Actinomycetes</taxon>
        <taxon>Micrococcales</taxon>
        <taxon>Micrococcaceae</taxon>
        <taxon>Sinomonas</taxon>
    </lineage>
</organism>
<dbReference type="Proteomes" id="UP001304769">
    <property type="component" value="Unassembled WGS sequence"/>
</dbReference>
<evidence type="ECO:0000256" key="2">
    <source>
        <dbReference type="SAM" id="Phobius"/>
    </source>
</evidence>
<keyword evidence="2" id="KW-1133">Transmembrane helix</keyword>
<evidence type="ECO:0000313" key="3">
    <source>
        <dbReference type="EMBL" id="MEA5455505.1"/>
    </source>
</evidence>
<keyword evidence="2" id="KW-0472">Membrane</keyword>
<gene>
    <name evidence="3" type="ORF">SPF06_12295</name>
</gene>
<sequence>MENLLPPLIILLCVIVIVALVLRRGAKRAQSSAETALASGPDAAAAASARLTEEQHRIIYSLIAQGLMVQAIAGYREATGTKLIEARNAVLLMERYPQAYGPQPSTQDEETAESDSAAPTAVQASPEVASPRSAASPQLGGKDSPSQQSPAEAMASPTPAAAVAPGTGTEGRSTTRFPYRYRAIVSNGRQTLEVASNLLNDEIYEEIKALAQIGDAEDAAQMLWKHSDISMEEARAFVELL</sequence>
<accession>A0ABU5T748</accession>
<feature type="compositionally biased region" description="Low complexity" evidence="1">
    <location>
        <begin position="150"/>
        <end position="165"/>
    </location>
</feature>
<dbReference type="EMBL" id="JAYGGQ010000009">
    <property type="protein sequence ID" value="MEA5455505.1"/>
    <property type="molecule type" value="Genomic_DNA"/>
</dbReference>